<dbReference type="EMBL" id="JACHLD010000006">
    <property type="protein sequence ID" value="MBB4803457.1"/>
    <property type="molecule type" value="Genomic_DNA"/>
</dbReference>
<gene>
    <name evidence="1" type="ORF">HNP37_003532</name>
</gene>
<protein>
    <submittedName>
        <fullName evidence="1">Uncharacterized protein</fullName>
    </submittedName>
</protein>
<dbReference type="AlphaFoldDB" id="A0A7W7J0C8"/>
<accession>A0A7W7J0C8</accession>
<evidence type="ECO:0000313" key="1">
    <source>
        <dbReference type="EMBL" id="MBB4803457.1"/>
    </source>
</evidence>
<proteinExistence type="predicted"/>
<keyword evidence="2" id="KW-1185">Reference proteome</keyword>
<name>A0A7W7J0C8_9FLAO</name>
<dbReference type="Proteomes" id="UP000561681">
    <property type="component" value="Unassembled WGS sequence"/>
</dbReference>
<comment type="caution">
    <text evidence="1">The sequence shown here is derived from an EMBL/GenBank/DDBJ whole genome shotgun (WGS) entry which is preliminary data.</text>
</comment>
<organism evidence="1 2">
    <name type="scientific">Flavobacterium nitrogenifigens</name>
    <dbReference type="NCBI Taxonomy" id="1617283"/>
    <lineage>
        <taxon>Bacteria</taxon>
        <taxon>Pseudomonadati</taxon>
        <taxon>Bacteroidota</taxon>
        <taxon>Flavobacteriia</taxon>
        <taxon>Flavobacteriales</taxon>
        <taxon>Flavobacteriaceae</taxon>
        <taxon>Flavobacterium</taxon>
    </lineage>
</organism>
<evidence type="ECO:0000313" key="2">
    <source>
        <dbReference type="Proteomes" id="UP000561681"/>
    </source>
</evidence>
<sequence>MKDFFAISILVSLNINLHISDSKNIRKINS</sequence>
<reference evidence="1 2" key="1">
    <citation type="submission" date="2020-08" db="EMBL/GenBank/DDBJ databases">
        <title>Functional genomics of gut bacteria from endangered species of beetles.</title>
        <authorList>
            <person name="Carlos-Shanley C."/>
        </authorList>
    </citation>
    <scope>NUCLEOTIDE SEQUENCE [LARGE SCALE GENOMIC DNA]</scope>
    <source>
        <strain evidence="1 2">S00142</strain>
    </source>
</reference>